<proteinExistence type="predicted"/>
<reference evidence="4 5" key="1">
    <citation type="submission" date="2024-02" db="EMBL/GenBank/DDBJ databases">
        <title>Chromosome-scale genome assembly of the rough periwinkle Littorina saxatilis.</title>
        <authorList>
            <person name="De Jode A."/>
            <person name="Faria R."/>
            <person name="Formenti G."/>
            <person name="Sims Y."/>
            <person name="Smith T.P."/>
            <person name="Tracey A."/>
            <person name="Wood J.M.D."/>
            <person name="Zagrodzka Z.B."/>
            <person name="Johannesson K."/>
            <person name="Butlin R.K."/>
            <person name="Leder E.H."/>
        </authorList>
    </citation>
    <scope>NUCLEOTIDE SEQUENCE [LARGE SCALE GENOMIC DNA]</scope>
    <source>
        <strain evidence="4">Snail1</strain>
        <tissue evidence="4">Muscle</tissue>
    </source>
</reference>
<keyword evidence="3" id="KW-0732">Signal</keyword>
<feature type="chain" id="PRO_5042995882" description="TNFR-Cys domain-containing protein" evidence="3">
    <location>
        <begin position="24"/>
        <end position="348"/>
    </location>
</feature>
<keyword evidence="1" id="KW-0175">Coiled coil</keyword>
<sequence>MTPVTVLVTLTGALLWYNSLTSAANQGDPRQDIPDARYPDDNITDTDNDDDLHQSTPTFNKSPVSNRTEEVYLGSAASKNGQRYQVFNKPCEAGHPCGQDQWCSPKKRCRPCSDLQNWCNQTFIIHQNYTTCEDYCYRFEIGKTQECKAAYQTAEKRIEQVTLELRDTESALDNVTREAEKERAESTRLIAQLKRQLQDRDDDYNKQATELKGVQADLVRCRENNDRCQEQKEETRDTAHGLQVGIALCVVIAAVTTGLAIKFKLDLRRHLKVRNHGTNNAAVNQQDNDRLLVISTSSELAAIMEVKSPVQANRQSTHFGSEEDQLCLLRDQRPVAARVPGDSEFAPT</sequence>
<evidence type="ECO:0000256" key="1">
    <source>
        <dbReference type="SAM" id="Coils"/>
    </source>
</evidence>
<comment type="caution">
    <text evidence="4">The sequence shown here is derived from an EMBL/GenBank/DDBJ whole genome shotgun (WGS) entry which is preliminary data.</text>
</comment>
<evidence type="ECO:0008006" key="6">
    <source>
        <dbReference type="Google" id="ProtNLM"/>
    </source>
</evidence>
<feature type="signal peptide" evidence="3">
    <location>
        <begin position="1"/>
        <end position="23"/>
    </location>
</feature>
<protein>
    <recommendedName>
        <fullName evidence="6">TNFR-Cys domain-containing protein</fullName>
    </recommendedName>
</protein>
<evidence type="ECO:0000313" key="5">
    <source>
        <dbReference type="Proteomes" id="UP001374579"/>
    </source>
</evidence>
<feature type="compositionally biased region" description="Basic and acidic residues" evidence="2">
    <location>
        <begin position="29"/>
        <end position="40"/>
    </location>
</feature>
<keyword evidence="5" id="KW-1185">Reference proteome</keyword>
<evidence type="ECO:0000256" key="2">
    <source>
        <dbReference type="SAM" id="MobiDB-lite"/>
    </source>
</evidence>
<name>A0AAN9GMX7_9CAEN</name>
<dbReference type="AlphaFoldDB" id="A0AAN9GMX7"/>
<feature type="region of interest" description="Disordered" evidence="2">
    <location>
        <begin position="23"/>
        <end position="64"/>
    </location>
</feature>
<evidence type="ECO:0000256" key="3">
    <source>
        <dbReference type="SAM" id="SignalP"/>
    </source>
</evidence>
<gene>
    <name evidence="4" type="ORF">V1264_012991</name>
</gene>
<feature type="coiled-coil region" evidence="1">
    <location>
        <begin position="144"/>
        <end position="238"/>
    </location>
</feature>
<dbReference type="Proteomes" id="UP001374579">
    <property type="component" value="Unassembled WGS sequence"/>
</dbReference>
<organism evidence="4 5">
    <name type="scientific">Littorina saxatilis</name>
    <dbReference type="NCBI Taxonomy" id="31220"/>
    <lineage>
        <taxon>Eukaryota</taxon>
        <taxon>Metazoa</taxon>
        <taxon>Spiralia</taxon>
        <taxon>Lophotrochozoa</taxon>
        <taxon>Mollusca</taxon>
        <taxon>Gastropoda</taxon>
        <taxon>Caenogastropoda</taxon>
        <taxon>Littorinimorpha</taxon>
        <taxon>Littorinoidea</taxon>
        <taxon>Littorinidae</taxon>
        <taxon>Littorina</taxon>
    </lineage>
</organism>
<dbReference type="EMBL" id="JBAMIC010000002">
    <property type="protein sequence ID" value="KAK7113761.1"/>
    <property type="molecule type" value="Genomic_DNA"/>
</dbReference>
<feature type="compositionally biased region" description="Polar residues" evidence="2">
    <location>
        <begin position="54"/>
        <end position="64"/>
    </location>
</feature>
<accession>A0AAN9GMX7</accession>
<evidence type="ECO:0000313" key="4">
    <source>
        <dbReference type="EMBL" id="KAK7113761.1"/>
    </source>
</evidence>